<reference evidence="4 5" key="1">
    <citation type="submission" date="2019-01" db="EMBL/GenBank/DDBJ databases">
        <title>A draft genome assembly of the solar-powered sea slug Elysia chlorotica.</title>
        <authorList>
            <person name="Cai H."/>
            <person name="Li Q."/>
            <person name="Fang X."/>
            <person name="Li J."/>
            <person name="Curtis N.E."/>
            <person name="Altenburger A."/>
            <person name="Shibata T."/>
            <person name="Feng M."/>
            <person name="Maeda T."/>
            <person name="Schwartz J.A."/>
            <person name="Shigenobu S."/>
            <person name="Lundholm N."/>
            <person name="Nishiyama T."/>
            <person name="Yang H."/>
            <person name="Hasebe M."/>
            <person name="Li S."/>
            <person name="Pierce S.K."/>
            <person name="Wang J."/>
        </authorList>
    </citation>
    <scope>NUCLEOTIDE SEQUENCE [LARGE SCALE GENOMIC DNA]</scope>
    <source>
        <strain evidence="4">EC2010</strain>
        <tissue evidence="4">Whole organism of an adult</tissue>
    </source>
</reference>
<sequence length="320" mass="35127">MIKNSTLNQDPASSSFTETNARGNILNETAALASFRRFLSVNQQSVPKADHFLAVTGYQLSGHADLLVQEARVGSMCSADSVTLVRDKRGGINGMSIAHGLGHSLGARNDEDYGVSSCNGEYTMARHQTPLDDLANKGHTFQFSRCSAEDIREAMSSSAMACMKRVDVPAIKIEPGTSQEAAFFNPEQVCFNELGRASDFCRDFYSFDFFGDNCFSAICSVGIFCRVPFTSMCRSFPSFERLSCGNRKWCVGSQCVTNSSARATNGDDVVAYDKINFPCDRRLCSTFTKNLGILYNTNCPRTCPRGTFTCPNVFNIEFPP</sequence>
<protein>
    <recommendedName>
        <fullName evidence="3">Peptidase M12B domain-containing protein</fullName>
    </recommendedName>
</protein>
<dbReference type="AlphaFoldDB" id="A0A3S1BAF2"/>
<evidence type="ECO:0000313" key="4">
    <source>
        <dbReference type="EMBL" id="RUS75920.1"/>
    </source>
</evidence>
<comment type="caution">
    <text evidence="4">The sequence shown here is derived from an EMBL/GenBank/DDBJ whole genome shotgun (WGS) entry which is preliminary data.</text>
</comment>
<dbReference type="EMBL" id="RQTK01000700">
    <property type="protein sequence ID" value="RUS75920.1"/>
    <property type="molecule type" value="Genomic_DNA"/>
</dbReference>
<dbReference type="PROSITE" id="PS50215">
    <property type="entry name" value="ADAM_MEPRO"/>
    <property type="match status" value="1"/>
</dbReference>
<evidence type="ECO:0000259" key="3">
    <source>
        <dbReference type="PROSITE" id="PS50215"/>
    </source>
</evidence>
<name>A0A3S1BAF2_ELYCH</name>
<comment type="caution">
    <text evidence="1">Lacks conserved residue(s) required for the propagation of feature annotation.</text>
</comment>
<dbReference type="GO" id="GO:0004222">
    <property type="term" value="F:metalloendopeptidase activity"/>
    <property type="evidence" value="ECO:0007669"/>
    <property type="project" value="InterPro"/>
</dbReference>
<evidence type="ECO:0000256" key="1">
    <source>
        <dbReference type="PROSITE-ProRule" id="PRU00276"/>
    </source>
</evidence>
<accession>A0A3S1BAF2</accession>
<dbReference type="Proteomes" id="UP000271974">
    <property type="component" value="Unassembled WGS sequence"/>
</dbReference>
<dbReference type="Gene3D" id="3.40.1620.60">
    <property type="match status" value="1"/>
</dbReference>
<evidence type="ECO:0000313" key="5">
    <source>
        <dbReference type="Proteomes" id="UP000271974"/>
    </source>
</evidence>
<dbReference type="InterPro" id="IPR024079">
    <property type="entry name" value="MetalloPept_cat_dom_sf"/>
</dbReference>
<feature type="region of interest" description="Disordered" evidence="2">
    <location>
        <begin position="1"/>
        <end position="20"/>
    </location>
</feature>
<dbReference type="OrthoDB" id="6162350at2759"/>
<feature type="domain" description="Peptidase M12B" evidence="3">
    <location>
        <begin position="32"/>
        <end position="167"/>
    </location>
</feature>
<dbReference type="Gene3D" id="3.40.390.10">
    <property type="entry name" value="Collagenase (Catalytic Domain)"/>
    <property type="match status" value="1"/>
</dbReference>
<gene>
    <name evidence="4" type="ORF">EGW08_016308</name>
</gene>
<keyword evidence="5" id="KW-1185">Reference proteome</keyword>
<dbReference type="SUPFAM" id="SSF55486">
    <property type="entry name" value="Metalloproteases ('zincins'), catalytic domain"/>
    <property type="match status" value="1"/>
</dbReference>
<dbReference type="InterPro" id="IPR001590">
    <property type="entry name" value="Peptidase_M12B"/>
</dbReference>
<evidence type="ECO:0000256" key="2">
    <source>
        <dbReference type="SAM" id="MobiDB-lite"/>
    </source>
</evidence>
<dbReference type="Pfam" id="PF01421">
    <property type="entry name" value="Reprolysin"/>
    <property type="match status" value="1"/>
</dbReference>
<dbReference type="GO" id="GO:0006508">
    <property type="term" value="P:proteolysis"/>
    <property type="evidence" value="ECO:0007669"/>
    <property type="project" value="InterPro"/>
</dbReference>
<organism evidence="4 5">
    <name type="scientific">Elysia chlorotica</name>
    <name type="common">Eastern emerald elysia</name>
    <name type="synonym">Sea slug</name>
    <dbReference type="NCBI Taxonomy" id="188477"/>
    <lineage>
        <taxon>Eukaryota</taxon>
        <taxon>Metazoa</taxon>
        <taxon>Spiralia</taxon>
        <taxon>Lophotrochozoa</taxon>
        <taxon>Mollusca</taxon>
        <taxon>Gastropoda</taxon>
        <taxon>Heterobranchia</taxon>
        <taxon>Euthyneura</taxon>
        <taxon>Panpulmonata</taxon>
        <taxon>Sacoglossa</taxon>
        <taxon>Placobranchoidea</taxon>
        <taxon>Plakobranchidae</taxon>
        <taxon>Elysia</taxon>
    </lineage>
</organism>
<proteinExistence type="predicted"/>